<dbReference type="Gene3D" id="3.40.50.300">
    <property type="entry name" value="P-loop containing nucleotide triphosphate hydrolases"/>
    <property type="match status" value="1"/>
</dbReference>
<dbReference type="EMBL" id="CM017698">
    <property type="protein sequence ID" value="TYG95882.1"/>
    <property type="molecule type" value="Genomic_DNA"/>
</dbReference>
<evidence type="ECO:0000256" key="1">
    <source>
        <dbReference type="ARBA" id="ARBA00022821"/>
    </source>
</evidence>
<reference evidence="4 5" key="1">
    <citation type="submission" date="2019-06" db="EMBL/GenBank/DDBJ databases">
        <title>WGS assembly of Gossypium darwinii.</title>
        <authorList>
            <person name="Chen Z.J."/>
            <person name="Sreedasyam A."/>
            <person name="Ando A."/>
            <person name="Song Q."/>
            <person name="De L."/>
            <person name="Hulse-Kemp A."/>
            <person name="Ding M."/>
            <person name="Ye W."/>
            <person name="Kirkbride R."/>
            <person name="Jenkins J."/>
            <person name="Plott C."/>
            <person name="Lovell J."/>
            <person name="Lin Y.-M."/>
            <person name="Vaughn R."/>
            <person name="Liu B."/>
            <person name="Li W."/>
            <person name="Simpson S."/>
            <person name="Scheffler B."/>
            <person name="Saski C."/>
            <person name="Grover C."/>
            <person name="Hu G."/>
            <person name="Conover J."/>
            <person name="Carlson J."/>
            <person name="Shu S."/>
            <person name="Boston L."/>
            <person name="Williams M."/>
            <person name="Peterson D."/>
            <person name="Mcgee K."/>
            <person name="Jones D."/>
            <person name="Wendel J."/>
            <person name="Stelly D."/>
            <person name="Grimwood J."/>
            <person name="Schmutz J."/>
        </authorList>
    </citation>
    <scope>NUCLEOTIDE SEQUENCE [LARGE SCALE GENOMIC DNA]</scope>
    <source>
        <strain evidence="4">1808015.09</strain>
    </source>
</reference>
<dbReference type="PRINTS" id="PR00364">
    <property type="entry name" value="DISEASERSIST"/>
</dbReference>
<keyword evidence="5" id="KW-1185">Reference proteome</keyword>
<dbReference type="GO" id="GO:0043531">
    <property type="term" value="F:ADP binding"/>
    <property type="evidence" value="ECO:0007669"/>
    <property type="project" value="InterPro"/>
</dbReference>
<keyword evidence="2" id="KW-0175">Coiled coil</keyword>
<dbReference type="InterPro" id="IPR050905">
    <property type="entry name" value="Plant_NBS-LRR"/>
</dbReference>
<dbReference type="AlphaFoldDB" id="A0A5D2ESB4"/>
<dbReference type="Proteomes" id="UP000323506">
    <property type="component" value="Chromosome A11"/>
</dbReference>
<accession>A0A5D2ESB4</accession>
<proteinExistence type="predicted"/>
<dbReference type="SUPFAM" id="SSF52540">
    <property type="entry name" value="P-loop containing nucleoside triphosphate hydrolases"/>
    <property type="match status" value="1"/>
</dbReference>
<dbReference type="PANTHER" id="PTHR33463">
    <property type="entry name" value="NB-ARC DOMAIN-CONTAINING PROTEIN-RELATED"/>
    <property type="match status" value="1"/>
</dbReference>
<name>A0A5D2ESB4_GOSDA</name>
<evidence type="ECO:0000259" key="3">
    <source>
        <dbReference type="SMART" id="SM00382"/>
    </source>
</evidence>
<protein>
    <recommendedName>
        <fullName evidence="3">AAA+ ATPase domain-containing protein</fullName>
    </recommendedName>
</protein>
<dbReference type="SMART" id="SM00382">
    <property type="entry name" value="AAA"/>
    <property type="match status" value="1"/>
</dbReference>
<feature type="coiled-coil region" evidence="2">
    <location>
        <begin position="18"/>
        <end position="131"/>
    </location>
</feature>
<evidence type="ECO:0000313" key="4">
    <source>
        <dbReference type="EMBL" id="TYG95882.1"/>
    </source>
</evidence>
<keyword evidence="1" id="KW-0611">Plant defense</keyword>
<feature type="domain" description="AAA+ ATPase" evidence="3">
    <location>
        <begin position="225"/>
        <end position="389"/>
    </location>
</feature>
<organism evidence="4 5">
    <name type="scientific">Gossypium darwinii</name>
    <name type="common">Darwin's cotton</name>
    <name type="synonym">Gossypium barbadense var. darwinii</name>
    <dbReference type="NCBI Taxonomy" id="34276"/>
    <lineage>
        <taxon>Eukaryota</taxon>
        <taxon>Viridiplantae</taxon>
        <taxon>Streptophyta</taxon>
        <taxon>Embryophyta</taxon>
        <taxon>Tracheophyta</taxon>
        <taxon>Spermatophyta</taxon>
        <taxon>Magnoliopsida</taxon>
        <taxon>eudicotyledons</taxon>
        <taxon>Gunneridae</taxon>
        <taxon>Pentapetalae</taxon>
        <taxon>rosids</taxon>
        <taxon>malvids</taxon>
        <taxon>Malvales</taxon>
        <taxon>Malvaceae</taxon>
        <taxon>Malvoideae</taxon>
        <taxon>Gossypium</taxon>
    </lineage>
</organism>
<dbReference type="InterPro" id="IPR003593">
    <property type="entry name" value="AAA+_ATPase"/>
</dbReference>
<dbReference type="Pfam" id="PF00931">
    <property type="entry name" value="NB-ARC"/>
    <property type="match status" value="1"/>
</dbReference>
<evidence type="ECO:0000256" key="2">
    <source>
        <dbReference type="SAM" id="Coils"/>
    </source>
</evidence>
<gene>
    <name evidence="4" type="ORF">ES288_A11G303700v1</name>
</gene>
<evidence type="ECO:0000313" key="5">
    <source>
        <dbReference type="Proteomes" id="UP000323506"/>
    </source>
</evidence>
<dbReference type="PANTHER" id="PTHR33463:SF203">
    <property type="entry name" value="AAA+ ATPASE DOMAIN-CONTAINING PROTEIN"/>
    <property type="match status" value="1"/>
</dbReference>
<sequence>MEFVSGFKRYMLKPDSKVQNLKEQIENLRYQRDRVQHFIDVSKEKGQEFDQDGKIWVNRAEEKIKEEEETVKNLEAQAKKRCFLGLCPNLKSLDLLNKKAEEDAQAVLELIQQAEAHKFNNESKVQNLEDQPEADKRNRVMEVEPEKKTSDEADKVMEVEAKVSGSAKADTPKAISKLIEQRGFSRGLYPGNTQETKSRPIQGFEAFESRKATLEDIVEALKDPDLKIIGVNGRPGVGKTMLVKEAARRAREETMFDEVVMVIVSWNPKIKRIQGEIADALGLKLDEETVFARAMRLQQWLKKQDKRVLLILDDIWDGQRLELEQVGIAIEGDQSIASEEDLGWPLMQNISENGFQKFSAVRFKILLTSTSREVLIDMKTEKMFNVHVLTEEESMGWIQKVVGNAANQPGYRQLLTKVVKNCAGIRLLFQQLQLH</sequence>
<dbReference type="InterPro" id="IPR002182">
    <property type="entry name" value="NB-ARC"/>
</dbReference>
<dbReference type="InterPro" id="IPR027417">
    <property type="entry name" value="P-loop_NTPase"/>
</dbReference>